<evidence type="ECO:0000259" key="2">
    <source>
        <dbReference type="Pfam" id="PF25234"/>
    </source>
</evidence>
<feature type="region of interest" description="Disordered" evidence="1">
    <location>
        <begin position="1"/>
        <end position="196"/>
    </location>
</feature>
<name>A0A3P8X3A7_CYNSE</name>
<proteinExistence type="predicted"/>
<dbReference type="PANTHER" id="PTHR15836">
    <property type="entry name" value="PERIPHILIN 1"/>
    <property type="match status" value="1"/>
</dbReference>
<feature type="compositionally biased region" description="Basic and acidic residues" evidence="1">
    <location>
        <begin position="113"/>
        <end position="122"/>
    </location>
</feature>
<dbReference type="Pfam" id="PF25234">
    <property type="entry name" value="Periphilin_C"/>
    <property type="match status" value="1"/>
</dbReference>
<dbReference type="Proteomes" id="UP000265120">
    <property type="component" value="Chromosome 10"/>
</dbReference>
<protein>
    <submittedName>
        <fullName evidence="3">Periphilin-1-like</fullName>
    </submittedName>
</protein>
<reference evidence="3 4" key="1">
    <citation type="journal article" date="2014" name="Nat. Genet.">
        <title>Whole-genome sequence of a flatfish provides insights into ZW sex chromosome evolution and adaptation to a benthic lifestyle.</title>
        <authorList>
            <person name="Chen S."/>
            <person name="Zhang G."/>
            <person name="Shao C."/>
            <person name="Huang Q."/>
            <person name="Liu G."/>
            <person name="Zhang P."/>
            <person name="Song W."/>
            <person name="An N."/>
            <person name="Chalopin D."/>
            <person name="Volff J.N."/>
            <person name="Hong Y."/>
            <person name="Li Q."/>
            <person name="Sha Z."/>
            <person name="Zhou H."/>
            <person name="Xie M."/>
            <person name="Yu Q."/>
            <person name="Liu Y."/>
            <person name="Xiang H."/>
            <person name="Wang N."/>
            <person name="Wu K."/>
            <person name="Yang C."/>
            <person name="Zhou Q."/>
            <person name="Liao X."/>
            <person name="Yang L."/>
            <person name="Hu Q."/>
            <person name="Zhang J."/>
            <person name="Meng L."/>
            <person name="Jin L."/>
            <person name="Tian Y."/>
            <person name="Lian J."/>
            <person name="Yang J."/>
            <person name="Miao G."/>
            <person name="Liu S."/>
            <person name="Liang Z."/>
            <person name="Yan F."/>
            <person name="Li Y."/>
            <person name="Sun B."/>
            <person name="Zhang H."/>
            <person name="Zhang J."/>
            <person name="Zhu Y."/>
            <person name="Du M."/>
            <person name="Zhao Y."/>
            <person name="Schartl M."/>
            <person name="Tang Q."/>
            <person name="Wang J."/>
        </authorList>
    </citation>
    <scope>NUCLEOTIDE SEQUENCE</scope>
</reference>
<organism evidence="3 4">
    <name type="scientific">Cynoglossus semilaevis</name>
    <name type="common">Tongue sole</name>
    <dbReference type="NCBI Taxonomy" id="244447"/>
    <lineage>
        <taxon>Eukaryota</taxon>
        <taxon>Metazoa</taxon>
        <taxon>Chordata</taxon>
        <taxon>Craniata</taxon>
        <taxon>Vertebrata</taxon>
        <taxon>Euteleostomi</taxon>
        <taxon>Actinopterygii</taxon>
        <taxon>Neopterygii</taxon>
        <taxon>Teleostei</taxon>
        <taxon>Neoteleostei</taxon>
        <taxon>Acanthomorphata</taxon>
        <taxon>Carangaria</taxon>
        <taxon>Pleuronectiformes</taxon>
        <taxon>Pleuronectoidei</taxon>
        <taxon>Cynoglossidae</taxon>
        <taxon>Cynoglossinae</taxon>
        <taxon>Cynoglossus</taxon>
    </lineage>
</organism>
<accession>A0A3P8X3A7</accession>
<dbReference type="OMA" id="FHSKLHH"/>
<dbReference type="GO" id="GO:0045814">
    <property type="term" value="P:negative regulation of gene expression, epigenetic"/>
    <property type="evidence" value="ECO:0007669"/>
    <property type="project" value="TreeGrafter"/>
</dbReference>
<dbReference type="AlphaFoldDB" id="A0A3P8X3A7"/>
<dbReference type="PANTHER" id="PTHR15836:SF4">
    <property type="entry name" value="PERIPHILIN-1"/>
    <property type="match status" value="1"/>
</dbReference>
<dbReference type="GO" id="GO:0045892">
    <property type="term" value="P:negative regulation of DNA-templated transcription"/>
    <property type="evidence" value="ECO:0007669"/>
    <property type="project" value="InterPro"/>
</dbReference>
<feature type="compositionally biased region" description="Basic and acidic residues" evidence="1">
    <location>
        <begin position="95"/>
        <end position="106"/>
    </location>
</feature>
<feature type="domain" description="Periphilin-1 C-terminal" evidence="2">
    <location>
        <begin position="181"/>
        <end position="259"/>
    </location>
</feature>
<dbReference type="OrthoDB" id="8933311at2759"/>
<dbReference type="CDD" id="cd22896">
    <property type="entry name" value="periphilin-like"/>
    <property type="match status" value="1"/>
</dbReference>
<feature type="compositionally biased region" description="Low complexity" evidence="1">
    <location>
        <begin position="1"/>
        <end position="13"/>
    </location>
</feature>
<dbReference type="InterPro" id="IPR057603">
    <property type="entry name" value="Periphilin-1_C"/>
</dbReference>
<dbReference type="GO" id="GO:0097355">
    <property type="term" value="P:protein localization to heterochromatin"/>
    <property type="evidence" value="ECO:0007669"/>
    <property type="project" value="TreeGrafter"/>
</dbReference>
<sequence length="261" mass="30622">MADVWSQSSQQSSRASMMWNTDESPSQNMSDFSPSPDLEEVRPIRRVRSPSTPRAWSSGFYKPQHKGRFYKHGYTTRGYSSHKSRAGSQKHHHFSNREYMDRKEYYPLKLPHRKWEREKEKSWYQSRGSPGPRSAPKPSSATRTGSPWSSSSTDKNKKRTRKLDQRKTSSKERGQSRDSEPPETVSSTTARDRAIQKKRREIDEVYYQECEMFGLVTKMLIQKDRSLELLIQSALQENLRDIGRRCVEAMEKFIEDYDSQH</sequence>
<reference evidence="3" key="3">
    <citation type="submission" date="2025-09" db="UniProtKB">
        <authorList>
            <consortium name="Ensembl"/>
        </authorList>
    </citation>
    <scope>IDENTIFICATION</scope>
</reference>
<dbReference type="RefSeq" id="XP_008317647.1">
    <property type="nucleotide sequence ID" value="XM_008319425.3"/>
</dbReference>
<dbReference type="KEGG" id="csem:103385508"/>
<feature type="compositionally biased region" description="Basic residues" evidence="1">
    <location>
        <begin position="80"/>
        <end position="94"/>
    </location>
</feature>
<evidence type="ECO:0000313" key="4">
    <source>
        <dbReference type="Proteomes" id="UP000265120"/>
    </source>
</evidence>
<dbReference type="GO" id="GO:0005654">
    <property type="term" value="C:nucleoplasm"/>
    <property type="evidence" value="ECO:0007669"/>
    <property type="project" value="TreeGrafter"/>
</dbReference>
<dbReference type="GeneTree" id="ENSGT00390000016228"/>
<feature type="compositionally biased region" description="Polar residues" evidence="1">
    <location>
        <begin position="137"/>
        <end position="153"/>
    </location>
</feature>
<reference evidence="3" key="2">
    <citation type="submission" date="2025-08" db="UniProtKB">
        <authorList>
            <consortium name="Ensembl"/>
        </authorList>
    </citation>
    <scope>IDENTIFICATION</scope>
</reference>
<feature type="compositionally biased region" description="Polar residues" evidence="1">
    <location>
        <begin position="14"/>
        <end position="33"/>
    </location>
</feature>
<dbReference type="InterPro" id="IPR028851">
    <property type="entry name" value="Pphln1"/>
</dbReference>
<keyword evidence="4" id="KW-1185">Reference proteome</keyword>
<dbReference type="Ensembl" id="ENSCSET00000033756.1">
    <property type="protein sequence ID" value="ENSCSEP00000033322.1"/>
    <property type="gene ID" value="ENSCSEG00000021385.1"/>
</dbReference>
<feature type="compositionally biased region" description="Basic and acidic residues" evidence="1">
    <location>
        <begin position="162"/>
        <end position="180"/>
    </location>
</feature>
<evidence type="ECO:0000313" key="3">
    <source>
        <dbReference type="Ensembl" id="ENSCSEP00000033322.1"/>
    </source>
</evidence>
<evidence type="ECO:0000256" key="1">
    <source>
        <dbReference type="SAM" id="MobiDB-lite"/>
    </source>
</evidence>
<dbReference type="GeneID" id="103385508"/>